<evidence type="ECO:0000313" key="4">
    <source>
        <dbReference type="Proteomes" id="UP000248198"/>
    </source>
</evidence>
<proteinExistence type="predicted"/>
<feature type="signal peptide" evidence="1">
    <location>
        <begin position="1"/>
        <end position="24"/>
    </location>
</feature>
<keyword evidence="4" id="KW-1185">Reference proteome</keyword>
<dbReference type="PANTHER" id="PTHR42852:SF13">
    <property type="entry name" value="PROTEIN DIPZ"/>
    <property type="match status" value="1"/>
</dbReference>
<accession>A0A318UNR5</accession>
<reference evidence="3 4" key="1">
    <citation type="submission" date="2018-06" db="EMBL/GenBank/DDBJ databases">
        <title>Genomic Encyclopedia of Archaeal and Bacterial Type Strains, Phase II (KMG-II): from individual species to whole genera.</title>
        <authorList>
            <person name="Goeker M."/>
        </authorList>
    </citation>
    <scope>NUCLEOTIDE SEQUENCE [LARGE SCALE GENOMIC DNA]</scope>
    <source>
        <strain evidence="3 4">DSM 27372</strain>
    </source>
</reference>
<feature type="chain" id="PRO_5016466407" evidence="1">
    <location>
        <begin position="25"/>
        <end position="426"/>
    </location>
</feature>
<name>A0A318UNR5_9SPHI</name>
<dbReference type="Pfam" id="PF08534">
    <property type="entry name" value="Redoxin"/>
    <property type="match status" value="1"/>
</dbReference>
<comment type="caution">
    <text evidence="3">The sequence shown here is derived from an EMBL/GenBank/DDBJ whole genome shotgun (WGS) entry which is preliminary data.</text>
</comment>
<evidence type="ECO:0000259" key="2">
    <source>
        <dbReference type="PROSITE" id="PS51352"/>
    </source>
</evidence>
<protein>
    <submittedName>
        <fullName evidence="3">Thiol-disulfide isomerase/thioredoxin</fullName>
    </submittedName>
</protein>
<dbReference type="GO" id="GO:0016853">
    <property type="term" value="F:isomerase activity"/>
    <property type="evidence" value="ECO:0007669"/>
    <property type="project" value="UniProtKB-KW"/>
</dbReference>
<dbReference type="EMBL" id="QKLU01000001">
    <property type="protein sequence ID" value="PYF76738.1"/>
    <property type="molecule type" value="Genomic_DNA"/>
</dbReference>
<dbReference type="GO" id="GO:0016491">
    <property type="term" value="F:oxidoreductase activity"/>
    <property type="evidence" value="ECO:0007669"/>
    <property type="project" value="InterPro"/>
</dbReference>
<dbReference type="InterPro" id="IPR013740">
    <property type="entry name" value="Redoxin"/>
</dbReference>
<organism evidence="3 4">
    <name type="scientific">Pedobacter nutrimenti</name>
    <dbReference type="NCBI Taxonomy" id="1241337"/>
    <lineage>
        <taxon>Bacteria</taxon>
        <taxon>Pseudomonadati</taxon>
        <taxon>Bacteroidota</taxon>
        <taxon>Sphingobacteriia</taxon>
        <taxon>Sphingobacteriales</taxon>
        <taxon>Sphingobacteriaceae</taxon>
        <taxon>Pedobacter</taxon>
    </lineage>
</organism>
<dbReference type="SUPFAM" id="SSF52833">
    <property type="entry name" value="Thioredoxin-like"/>
    <property type="match status" value="1"/>
</dbReference>
<dbReference type="CDD" id="cd02966">
    <property type="entry name" value="TlpA_like_family"/>
    <property type="match status" value="1"/>
</dbReference>
<evidence type="ECO:0000256" key="1">
    <source>
        <dbReference type="SAM" id="SignalP"/>
    </source>
</evidence>
<keyword evidence="1" id="KW-0732">Signal</keyword>
<dbReference type="InterPro" id="IPR050553">
    <property type="entry name" value="Thioredoxin_ResA/DsbE_sf"/>
</dbReference>
<evidence type="ECO:0000313" key="3">
    <source>
        <dbReference type="EMBL" id="PYF76738.1"/>
    </source>
</evidence>
<dbReference type="Proteomes" id="UP000248198">
    <property type="component" value="Unassembled WGS sequence"/>
</dbReference>
<dbReference type="RefSeq" id="WP_110826848.1">
    <property type="nucleotide sequence ID" value="NZ_QKLU01000001.1"/>
</dbReference>
<dbReference type="InterPro" id="IPR036249">
    <property type="entry name" value="Thioredoxin-like_sf"/>
</dbReference>
<dbReference type="PANTHER" id="PTHR42852">
    <property type="entry name" value="THIOL:DISULFIDE INTERCHANGE PROTEIN DSBE"/>
    <property type="match status" value="1"/>
</dbReference>
<dbReference type="AlphaFoldDB" id="A0A318UNR5"/>
<sequence>MKKNKSIITLSIILLFSLSWNAKAQTKQTMQSRIQSMNEETDPEKNVVSMHSIIRDFKLDMVNNSEDIDNLKGLVAISFLKAGAFQKFEVYLGLISNKFNQTSYLNFAACDLFERKINLDYAKVLAQRTVELYDSYKNDPSARPVNFPLEDWTWFMRRAAYPYYETYAEILHEKGEDKTALFFEEKALKGIDLEDAGTSSVSLYTALLASQGQEDKVYEILLKRASIGKSSLDMNLRLRKLCLKKMGSDRTSVFLDSIQRNINNTYKVKIAKKMMINLKAPDFSLSDLNGKRITLASLKGKVVVLDFWATWCTPCIASMPAMEKISKAHPEVVFLFVATGENGKGAVQRVASYVKKTKFPVHVLMDIPLKGTPELFQVASAYKVDGIPTKIVIDRKGKLRFSTTGYPSDTELINELEAMIAVAKGQ</sequence>
<dbReference type="PROSITE" id="PS51352">
    <property type="entry name" value="THIOREDOXIN_2"/>
    <property type="match status" value="1"/>
</dbReference>
<dbReference type="OrthoDB" id="634996at2"/>
<dbReference type="Gene3D" id="3.40.30.10">
    <property type="entry name" value="Glutaredoxin"/>
    <property type="match status" value="1"/>
</dbReference>
<keyword evidence="3" id="KW-0413">Isomerase</keyword>
<gene>
    <name evidence="3" type="ORF">B0O44_101209</name>
</gene>
<dbReference type="InterPro" id="IPR013766">
    <property type="entry name" value="Thioredoxin_domain"/>
</dbReference>
<feature type="domain" description="Thioredoxin" evidence="2">
    <location>
        <begin position="274"/>
        <end position="421"/>
    </location>
</feature>